<evidence type="ECO:0000313" key="2">
    <source>
        <dbReference type="EMBL" id="SOC43714.1"/>
    </source>
</evidence>
<accession>A0A285UP98</accession>
<organism evidence="2 3">
    <name type="scientific">Ureibacillus acetophenoni</name>
    <dbReference type="NCBI Taxonomy" id="614649"/>
    <lineage>
        <taxon>Bacteria</taxon>
        <taxon>Bacillati</taxon>
        <taxon>Bacillota</taxon>
        <taxon>Bacilli</taxon>
        <taxon>Bacillales</taxon>
        <taxon>Caryophanaceae</taxon>
        <taxon>Ureibacillus</taxon>
    </lineage>
</organism>
<evidence type="ECO:0000313" key="3">
    <source>
        <dbReference type="Proteomes" id="UP000219252"/>
    </source>
</evidence>
<dbReference type="RefSeq" id="WP_097150864.1">
    <property type="nucleotide sequence ID" value="NZ_OBQC01000017.1"/>
</dbReference>
<keyword evidence="1" id="KW-0472">Membrane</keyword>
<dbReference type="OrthoDB" id="4412667at2"/>
<keyword evidence="1" id="KW-1133">Transmembrane helix</keyword>
<dbReference type="AlphaFoldDB" id="A0A285UP98"/>
<feature type="transmembrane region" description="Helical" evidence="1">
    <location>
        <begin position="51"/>
        <end position="71"/>
    </location>
</feature>
<keyword evidence="3" id="KW-1185">Reference proteome</keyword>
<gene>
    <name evidence="2" type="ORF">SAMN05877842_11722</name>
</gene>
<protein>
    <submittedName>
        <fullName evidence="2">Uncharacterized protein</fullName>
    </submittedName>
</protein>
<feature type="transmembrane region" description="Helical" evidence="1">
    <location>
        <begin position="6"/>
        <end position="30"/>
    </location>
</feature>
<reference evidence="3" key="1">
    <citation type="submission" date="2017-08" db="EMBL/GenBank/DDBJ databases">
        <authorList>
            <person name="Varghese N."/>
            <person name="Submissions S."/>
        </authorList>
    </citation>
    <scope>NUCLEOTIDE SEQUENCE [LARGE SCALE GENOMIC DNA]</scope>
    <source>
        <strain evidence="3">JC23</strain>
    </source>
</reference>
<sequence length="78" mass="8772">MDIFGFIALVIAGFTACAEFTSYALVHPVIRQLPQKEHIRFEQGSLKSYGLIMPIFMPLSVILTLSTHYSLMKLVVLN</sequence>
<proteinExistence type="predicted"/>
<dbReference type="EMBL" id="OBQC01000017">
    <property type="protein sequence ID" value="SOC43714.1"/>
    <property type="molecule type" value="Genomic_DNA"/>
</dbReference>
<name>A0A285UP98_9BACL</name>
<keyword evidence="1" id="KW-0812">Transmembrane</keyword>
<evidence type="ECO:0000256" key="1">
    <source>
        <dbReference type="SAM" id="Phobius"/>
    </source>
</evidence>
<dbReference type="Proteomes" id="UP000219252">
    <property type="component" value="Unassembled WGS sequence"/>
</dbReference>